<feature type="compositionally biased region" description="Acidic residues" evidence="1">
    <location>
        <begin position="59"/>
        <end position="68"/>
    </location>
</feature>
<evidence type="ECO:0000313" key="2">
    <source>
        <dbReference type="EMBL" id="KAJ3185629.1"/>
    </source>
</evidence>
<name>A0AAD5TV64_9FUNG</name>
<gene>
    <name evidence="2" type="ORF">HDU87_000253</name>
</gene>
<sequence length="228" mass="24064">MQSPAAGASPVQAALDLHAYRTRNDDDADDLTSRPSSPVLPTTRHRDFSDVLATTTADGVDDDDDEDLISQMSSLKVADDSRPPSSVFTRSGRTSVSASPTKGNAGMMREETTQMSGRREVAQFALLDPRLEAKSAAPPNYAPAPAPPPAPRPDSPLMLMDEEEEDLFGIADSTFPDEELPPISIGSASASAPDLRAGAFGEHRSSYPPLGSNYAGGFQTVTSANSNL</sequence>
<organism evidence="2 3">
    <name type="scientific">Geranomyces variabilis</name>
    <dbReference type="NCBI Taxonomy" id="109894"/>
    <lineage>
        <taxon>Eukaryota</taxon>
        <taxon>Fungi</taxon>
        <taxon>Fungi incertae sedis</taxon>
        <taxon>Chytridiomycota</taxon>
        <taxon>Chytridiomycota incertae sedis</taxon>
        <taxon>Chytridiomycetes</taxon>
        <taxon>Spizellomycetales</taxon>
        <taxon>Powellomycetaceae</taxon>
        <taxon>Geranomyces</taxon>
    </lineage>
</organism>
<proteinExistence type="predicted"/>
<protein>
    <submittedName>
        <fullName evidence="2">Uncharacterized protein</fullName>
    </submittedName>
</protein>
<feature type="region of interest" description="Disordered" evidence="1">
    <location>
        <begin position="1"/>
        <end position="118"/>
    </location>
</feature>
<dbReference type="EMBL" id="JADGJQ010000001">
    <property type="protein sequence ID" value="KAJ3185629.1"/>
    <property type="molecule type" value="Genomic_DNA"/>
</dbReference>
<accession>A0AAD5TV64</accession>
<comment type="caution">
    <text evidence="2">The sequence shown here is derived from an EMBL/GenBank/DDBJ whole genome shotgun (WGS) entry which is preliminary data.</text>
</comment>
<feature type="compositionally biased region" description="Polar residues" evidence="1">
    <location>
        <begin position="83"/>
        <end position="102"/>
    </location>
</feature>
<evidence type="ECO:0000313" key="3">
    <source>
        <dbReference type="Proteomes" id="UP001212152"/>
    </source>
</evidence>
<dbReference type="Proteomes" id="UP001212152">
    <property type="component" value="Unassembled WGS sequence"/>
</dbReference>
<feature type="compositionally biased region" description="Basic and acidic residues" evidence="1">
    <location>
        <begin position="108"/>
        <end position="118"/>
    </location>
</feature>
<evidence type="ECO:0000256" key="1">
    <source>
        <dbReference type="SAM" id="MobiDB-lite"/>
    </source>
</evidence>
<feature type="compositionally biased region" description="Pro residues" evidence="1">
    <location>
        <begin position="140"/>
        <end position="154"/>
    </location>
</feature>
<keyword evidence="3" id="KW-1185">Reference proteome</keyword>
<dbReference type="AlphaFoldDB" id="A0AAD5TV64"/>
<reference evidence="2" key="1">
    <citation type="submission" date="2020-05" db="EMBL/GenBank/DDBJ databases">
        <title>Phylogenomic resolution of chytrid fungi.</title>
        <authorList>
            <person name="Stajich J.E."/>
            <person name="Amses K."/>
            <person name="Simmons R."/>
            <person name="Seto K."/>
            <person name="Myers J."/>
            <person name="Bonds A."/>
            <person name="Quandt C.A."/>
            <person name="Barry K."/>
            <person name="Liu P."/>
            <person name="Grigoriev I."/>
            <person name="Longcore J.E."/>
            <person name="James T.Y."/>
        </authorList>
    </citation>
    <scope>NUCLEOTIDE SEQUENCE</scope>
    <source>
        <strain evidence="2">JEL0379</strain>
    </source>
</reference>
<feature type="region of interest" description="Disordered" evidence="1">
    <location>
        <begin position="134"/>
        <end position="157"/>
    </location>
</feature>